<dbReference type="PANTHER" id="PTHR34846">
    <property type="entry name" value="4-CARBOXYMUCONOLACTONE DECARBOXYLASE FAMILY PROTEIN (AFU_ORTHOLOGUE AFUA_6G11590)"/>
    <property type="match status" value="1"/>
</dbReference>
<accession>A0A8H3F2Y0</accession>
<feature type="domain" description="Carboxymuconolactone decarboxylase-like" evidence="2">
    <location>
        <begin position="45"/>
        <end position="112"/>
    </location>
</feature>
<dbReference type="InterPro" id="IPR029032">
    <property type="entry name" value="AhpD-like"/>
</dbReference>
<evidence type="ECO:0000313" key="4">
    <source>
        <dbReference type="Proteomes" id="UP000664534"/>
    </source>
</evidence>
<dbReference type="GO" id="GO:0051920">
    <property type="term" value="F:peroxiredoxin activity"/>
    <property type="evidence" value="ECO:0007669"/>
    <property type="project" value="InterPro"/>
</dbReference>
<organism evidence="3 4">
    <name type="scientific">Imshaugia aleurites</name>
    <dbReference type="NCBI Taxonomy" id="172621"/>
    <lineage>
        <taxon>Eukaryota</taxon>
        <taxon>Fungi</taxon>
        <taxon>Dikarya</taxon>
        <taxon>Ascomycota</taxon>
        <taxon>Pezizomycotina</taxon>
        <taxon>Lecanoromycetes</taxon>
        <taxon>OSLEUM clade</taxon>
        <taxon>Lecanoromycetidae</taxon>
        <taxon>Lecanorales</taxon>
        <taxon>Lecanorineae</taxon>
        <taxon>Parmeliaceae</taxon>
        <taxon>Imshaugia</taxon>
    </lineage>
</organism>
<keyword evidence="4" id="KW-1185">Reference proteome</keyword>
<dbReference type="EMBL" id="CAJPDT010000020">
    <property type="protein sequence ID" value="CAF9918311.1"/>
    <property type="molecule type" value="Genomic_DNA"/>
</dbReference>
<dbReference type="Proteomes" id="UP000664534">
    <property type="component" value="Unassembled WGS sequence"/>
</dbReference>
<dbReference type="AlphaFoldDB" id="A0A8H3F2Y0"/>
<dbReference type="Pfam" id="PF02627">
    <property type="entry name" value="CMD"/>
    <property type="match status" value="1"/>
</dbReference>
<evidence type="ECO:0000256" key="1">
    <source>
        <dbReference type="SAM" id="MobiDB-lite"/>
    </source>
</evidence>
<dbReference type="OrthoDB" id="9998495at2759"/>
<feature type="region of interest" description="Disordered" evidence="1">
    <location>
        <begin position="1"/>
        <end position="20"/>
    </location>
</feature>
<comment type="caution">
    <text evidence="3">The sequence shown here is derived from an EMBL/GenBank/DDBJ whole genome shotgun (WGS) entry which is preliminary data.</text>
</comment>
<dbReference type="Gene3D" id="1.20.1290.10">
    <property type="entry name" value="AhpD-like"/>
    <property type="match status" value="1"/>
</dbReference>
<reference evidence="3" key="1">
    <citation type="submission" date="2021-03" db="EMBL/GenBank/DDBJ databases">
        <authorList>
            <person name="Tagirdzhanova G."/>
        </authorList>
    </citation>
    <scope>NUCLEOTIDE SEQUENCE</scope>
</reference>
<evidence type="ECO:0000313" key="3">
    <source>
        <dbReference type="EMBL" id="CAF9918311.1"/>
    </source>
</evidence>
<dbReference type="SUPFAM" id="SSF69118">
    <property type="entry name" value="AhpD-like"/>
    <property type="match status" value="1"/>
</dbReference>
<name>A0A8H3F2Y0_9LECA</name>
<protein>
    <recommendedName>
        <fullName evidence="2">Carboxymuconolactone decarboxylase-like domain-containing protein</fullName>
    </recommendedName>
</protein>
<dbReference type="PANTHER" id="PTHR34846:SF11">
    <property type="entry name" value="4-CARBOXYMUCONOLACTONE DECARBOXYLASE FAMILY PROTEIN (AFU_ORTHOLOGUE AFUA_6G11590)"/>
    <property type="match status" value="1"/>
</dbReference>
<gene>
    <name evidence="3" type="ORF">IMSHALPRED_004274</name>
</gene>
<sequence>MRLPYAPRTPPPASSPSTTTAYTHLSARRSPAPLLDLDLTLLHSPPVAAGWSSFFGAIRTQTTLSAAIRELCICRIAVLNGAEYEWMQHVPLLREAGVGERAVQEIQRRKAWRGWGGGGLDKAGAEGEGEGGEDDYGGLNEEQRAVLAYTDAMTVGVKVSEEIFAEVRRRFDERGVVEITATVAGYNCVSRFLVALDVGEVGEGKKVE</sequence>
<proteinExistence type="predicted"/>
<dbReference type="InterPro" id="IPR003779">
    <property type="entry name" value="CMD-like"/>
</dbReference>
<evidence type="ECO:0000259" key="2">
    <source>
        <dbReference type="Pfam" id="PF02627"/>
    </source>
</evidence>